<dbReference type="PRINTS" id="PR00455">
    <property type="entry name" value="HTHTETR"/>
</dbReference>
<keyword evidence="5" id="KW-1185">Reference proteome</keyword>
<dbReference type="InterPro" id="IPR050109">
    <property type="entry name" value="HTH-type_TetR-like_transc_reg"/>
</dbReference>
<dbReference type="InterPro" id="IPR001647">
    <property type="entry name" value="HTH_TetR"/>
</dbReference>
<evidence type="ECO:0000259" key="3">
    <source>
        <dbReference type="PROSITE" id="PS50977"/>
    </source>
</evidence>
<gene>
    <name evidence="4" type="ORF">SMB34_21600</name>
</gene>
<keyword evidence="1 2" id="KW-0238">DNA-binding</keyword>
<dbReference type="PANTHER" id="PTHR30055">
    <property type="entry name" value="HTH-TYPE TRANSCRIPTIONAL REGULATOR RUTR"/>
    <property type="match status" value="1"/>
</dbReference>
<dbReference type="RefSeq" id="WP_051682365.1">
    <property type="nucleotide sequence ID" value="NZ_AUNC01000044.1"/>
</dbReference>
<evidence type="ECO:0000256" key="2">
    <source>
        <dbReference type="PROSITE-ProRule" id="PRU00335"/>
    </source>
</evidence>
<reference evidence="4 5" key="1">
    <citation type="submission" date="2013-07" db="EMBL/GenBank/DDBJ databases">
        <title>Thalassospira permensis NBRC 106175 Genome Sequencing.</title>
        <authorList>
            <person name="Lai Q."/>
            <person name="Shao Z."/>
        </authorList>
    </citation>
    <scope>NUCLEOTIDE SEQUENCE [LARGE SCALE GENOMIC DNA]</scope>
    <source>
        <strain evidence="4 5">NBRC 106175</strain>
    </source>
</reference>
<evidence type="ECO:0000256" key="1">
    <source>
        <dbReference type="ARBA" id="ARBA00023125"/>
    </source>
</evidence>
<dbReference type="Proteomes" id="UP000027463">
    <property type="component" value="Unassembled WGS sequence"/>
</dbReference>
<evidence type="ECO:0000313" key="4">
    <source>
        <dbReference type="EMBL" id="KEO53130.1"/>
    </source>
</evidence>
<dbReference type="Gene3D" id="1.10.357.10">
    <property type="entry name" value="Tetracycline Repressor, domain 2"/>
    <property type="match status" value="1"/>
</dbReference>
<dbReference type="EMBL" id="AUNC01000044">
    <property type="protein sequence ID" value="KEO53130.1"/>
    <property type="molecule type" value="Genomic_DNA"/>
</dbReference>
<feature type="DNA-binding region" description="H-T-H motif" evidence="2">
    <location>
        <begin position="37"/>
        <end position="56"/>
    </location>
</feature>
<name>A0ABR4TKX9_9PROT</name>
<dbReference type="InterPro" id="IPR009057">
    <property type="entry name" value="Homeodomain-like_sf"/>
</dbReference>
<organism evidence="4 5">
    <name type="scientific">Thalassospira permensis NBRC 106175</name>
    <dbReference type="NCBI Taxonomy" id="1353532"/>
    <lineage>
        <taxon>Bacteria</taxon>
        <taxon>Pseudomonadati</taxon>
        <taxon>Pseudomonadota</taxon>
        <taxon>Alphaproteobacteria</taxon>
        <taxon>Rhodospirillales</taxon>
        <taxon>Thalassospiraceae</taxon>
        <taxon>Thalassospira</taxon>
    </lineage>
</organism>
<dbReference type="SUPFAM" id="SSF46689">
    <property type="entry name" value="Homeodomain-like"/>
    <property type="match status" value="1"/>
</dbReference>
<dbReference type="Pfam" id="PF00440">
    <property type="entry name" value="TetR_N"/>
    <property type="match status" value="1"/>
</dbReference>
<proteinExistence type="predicted"/>
<dbReference type="PROSITE" id="PS50977">
    <property type="entry name" value="HTH_TETR_2"/>
    <property type="match status" value="1"/>
</dbReference>
<comment type="caution">
    <text evidence="4">The sequence shown here is derived from an EMBL/GenBank/DDBJ whole genome shotgun (WGS) entry which is preliminary data.</text>
</comment>
<sequence length="217" mass="25205">MTGRTARTQVEKSAETRRRIMEATVRLLQWQGYSRLTTPAIAKEADVSRGALTHHYATKEDVVVAAVEYQLKEAIETTRRYVEQNADKDISVDEIIDYLWRLMADGLFYVTLEWLPEMRHNALFKTRLIPVVQGFHSSLNEIWAIISRRYHADPRQAEVVLNATMCLFRGMVAQTIVRKDTEYFDELLSFWRQLLRQMFANGLGIDISACSTREERS</sequence>
<dbReference type="PANTHER" id="PTHR30055:SF226">
    <property type="entry name" value="HTH-TYPE TRANSCRIPTIONAL REGULATOR PKSA"/>
    <property type="match status" value="1"/>
</dbReference>
<accession>A0ABR4TKX9</accession>
<protein>
    <recommendedName>
        <fullName evidence="3">HTH tetR-type domain-containing protein</fullName>
    </recommendedName>
</protein>
<evidence type="ECO:0000313" key="5">
    <source>
        <dbReference type="Proteomes" id="UP000027463"/>
    </source>
</evidence>
<feature type="domain" description="HTH tetR-type" evidence="3">
    <location>
        <begin position="14"/>
        <end position="74"/>
    </location>
</feature>